<comment type="caution">
    <text evidence="3">The sequence shown here is derived from an EMBL/GenBank/DDBJ whole genome shotgun (WGS) entry which is preliminary data.</text>
</comment>
<sequence>MRPSATARTSTNTSTDAHRRRRPAKRSARRGINPWVPNQHGAWAMLIVPILVGFITGITTSPDLGNPVRWLLWLAIMTAWVLGYFTFFAFGLWFKTSSPARKKTYATPLVTYGAITAVAALSALVIMPSLLWWAIAFLPLVTIALVEIYRRRPRSVASGISTTLASSLLYPVMVSAGGSVPLPQFFSDAQPDIWTATAMIALYFTGTIFYVKSIIREKGNARFYRVSMGYHWLALALALVMSAYSLTRTGYQWMPALGLIVMTLSLARAITVPPQAAANPKKWTPKFAGMKEMPYVLLLTLGCGLTLVA</sequence>
<gene>
    <name evidence="3" type="ORF">F8377_06790</name>
</gene>
<evidence type="ECO:0000313" key="4">
    <source>
        <dbReference type="Proteomes" id="UP000436181"/>
    </source>
</evidence>
<feature type="transmembrane region" description="Helical" evidence="2">
    <location>
        <begin position="40"/>
        <end position="58"/>
    </location>
</feature>
<evidence type="ECO:0000256" key="1">
    <source>
        <dbReference type="SAM" id="MobiDB-lite"/>
    </source>
</evidence>
<feature type="compositionally biased region" description="Basic residues" evidence="1">
    <location>
        <begin position="18"/>
        <end position="29"/>
    </location>
</feature>
<feature type="region of interest" description="Disordered" evidence="1">
    <location>
        <begin position="1"/>
        <end position="31"/>
    </location>
</feature>
<feature type="transmembrane region" description="Helical" evidence="2">
    <location>
        <begin position="70"/>
        <end position="93"/>
    </location>
</feature>
<keyword evidence="4" id="KW-1185">Reference proteome</keyword>
<feature type="transmembrane region" description="Helical" evidence="2">
    <location>
        <begin position="193"/>
        <end position="211"/>
    </location>
</feature>
<keyword evidence="2" id="KW-0812">Transmembrane</keyword>
<protein>
    <submittedName>
        <fullName evidence="3">YwiC-like family protein</fullName>
    </submittedName>
</protein>
<reference evidence="3 4" key="1">
    <citation type="submission" date="2019-10" db="EMBL/GenBank/DDBJ databases">
        <title>Corynebacterium sp novel species isolated from the respiratory tract of Marmot.</title>
        <authorList>
            <person name="Zhang G."/>
        </authorList>
    </citation>
    <scope>NUCLEOTIDE SEQUENCE [LARGE SCALE GENOMIC DNA]</scope>
    <source>
        <strain evidence="3 4">336</strain>
    </source>
</reference>
<feature type="transmembrane region" description="Helical" evidence="2">
    <location>
        <begin position="156"/>
        <end position="173"/>
    </location>
</feature>
<dbReference type="InterPro" id="IPR025576">
    <property type="entry name" value="YwiC"/>
</dbReference>
<organism evidence="3 4">
    <name type="scientific">Corynebacterium zhongnanshanii</name>
    <dbReference type="NCBI Taxonomy" id="2768834"/>
    <lineage>
        <taxon>Bacteria</taxon>
        <taxon>Bacillati</taxon>
        <taxon>Actinomycetota</taxon>
        <taxon>Actinomycetes</taxon>
        <taxon>Mycobacteriales</taxon>
        <taxon>Corynebacteriaceae</taxon>
        <taxon>Corynebacterium</taxon>
    </lineage>
</organism>
<proteinExistence type="predicted"/>
<accession>A0ABQ6VE31</accession>
<feature type="transmembrane region" description="Helical" evidence="2">
    <location>
        <begin position="250"/>
        <end position="271"/>
    </location>
</feature>
<dbReference type="EMBL" id="WBZJ01000002">
    <property type="protein sequence ID" value="KAB3520937.1"/>
    <property type="molecule type" value="Genomic_DNA"/>
</dbReference>
<dbReference type="Pfam" id="PF14256">
    <property type="entry name" value="YwiC"/>
    <property type="match status" value="1"/>
</dbReference>
<feature type="transmembrane region" description="Helical" evidence="2">
    <location>
        <begin position="223"/>
        <end position="244"/>
    </location>
</feature>
<feature type="compositionally biased region" description="Low complexity" evidence="1">
    <location>
        <begin position="1"/>
        <end position="15"/>
    </location>
</feature>
<name>A0ABQ6VE31_9CORY</name>
<dbReference type="RefSeq" id="WP_151844465.1">
    <property type="nucleotide sequence ID" value="NZ_WBZJ01000002.1"/>
</dbReference>
<evidence type="ECO:0000256" key="2">
    <source>
        <dbReference type="SAM" id="Phobius"/>
    </source>
</evidence>
<dbReference type="Proteomes" id="UP000436181">
    <property type="component" value="Unassembled WGS sequence"/>
</dbReference>
<evidence type="ECO:0000313" key="3">
    <source>
        <dbReference type="EMBL" id="KAB3520937.1"/>
    </source>
</evidence>
<keyword evidence="2" id="KW-1133">Transmembrane helix</keyword>
<feature type="transmembrane region" description="Helical" evidence="2">
    <location>
        <begin position="130"/>
        <end position="149"/>
    </location>
</feature>
<feature type="transmembrane region" description="Helical" evidence="2">
    <location>
        <begin position="105"/>
        <end position="124"/>
    </location>
</feature>
<keyword evidence="2" id="KW-0472">Membrane</keyword>